<sequence>MGTEYLALGIEMIDKQHAELFKRLEMLLDACVNGSCREEAVRMLKFLNSYVDIHFAAEEELMREYDHPEYRYHRFQHDDFLRHLDYVKRDIDARGITTDLVLHINQMLIDWLKQHILEVDKAMTDYLKSRLAAQPAG</sequence>
<name>A0ABN6VX65_9BACT</name>
<dbReference type="InterPro" id="IPR012827">
    <property type="entry name" value="Hemerythrin_metal-bd"/>
</dbReference>
<dbReference type="EMBL" id="AP027151">
    <property type="protein sequence ID" value="BDV43580.1"/>
    <property type="molecule type" value="Genomic_DNA"/>
</dbReference>
<comment type="similarity">
    <text evidence="1">Belongs to the hemerythrin family.</text>
</comment>
<dbReference type="NCBIfam" id="NF033749">
    <property type="entry name" value="bact_hemeryth"/>
    <property type="match status" value="1"/>
</dbReference>
<dbReference type="InterPro" id="IPR050669">
    <property type="entry name" value="Hemerythrin"/>
</dbReference>
<reference evidence="5 6" key="1">
    <citation type="submission" date="2022-12" db="EMBL/GenBank/DDBJ databases">
        <title>Polyphasic characterization of Geotalea uranireducens NIT-SL11 newly isolated from a complex of sewage sludge and microbially reduced graphene oxide.</title>
        <authorList>
            <person name="Xie L."/>
            <person name="Yoshida N."/>
            <person name="Meng L."/>
        </authorList>
    </citation>
    <scope>NUCLEOTIDE SEQUENCE [LARGE SCALE GENOMIC DNA]</scope>
    <source>
        <strain evidence="5 6">NIT-SL11</strain>
    </source>
</reference>
<dbReference type="RefSeq" id="WP_281999707.1">
    <property type="nucleotide sequence ID" value="NZ_AP027151.1"/>
</dbReference>
<dbReference type="PANTHER" id="PTHR37164">
    <property type="entry name" value="BACTERIOHEMERYTHRIN"/>
    <property type="match status" value="1"/>
</dbReference>
<evidence type="ECO:0000256" key="3">
    <source>
        <dbReference type="ARBA" id="ARBA00023004"/>
    </source>
</evidence>
<evidence type="ECO:0000313" key="5">
    <source>
        <dbReference type="EMBL" id="BDV43580.1"/>
    </source>
</evidence>
<dbReference type="SUPFAM" id="SSF47188">
    <property type="entry name" value="Hemerythrin-like"/>
    <property type="match status" value="1"/>
</dbReference>
<evidence type="ECO:0000259" key="4">
    <source>
        <dbReference type="Pfam" id="PF01814"/>
    </source>
</evidence>
<gene>
    <name evidence="5" type="ORF">GURASL_25030</name>
</gene>
<dbReference type="InterPro" id="IPR012312">
    <property type="entry name" value="Hemerythrin-like"/>
</dbReference>
<proteinExistence type="inferred from homology"/>
<keyword evidence="3" id="KW-0408">Iron</keyword>
<dbReference type="Gene3D" id="1.20.120.50">
    <property type="entry name" value="Hemerythrin-like"/>
    <property type="match status" value="1"/>
</dbReference>
<keyword evidence="6" id="KW-1185">Reference proteome</keyword>
<organism evidence="5 6">
    <name type="scientific">Geotalea uraniireducens</name>
    <dbReference type="NCBI Taxonomy" id="351604"/>
    <lineage>
        <taxon>Bacteria</taxon>
        <taxon>Pseudomonadati</taxon>
        <taxon>Thermodesulfobacteriota</taxon>
        <taxon>Desulfuromonadia</taxon>
        <taxon>Geobacterales</taxon>
        <taxon>Geobacteraceae</taxon>
        <taxon>Geotalea</taxon>
    </lineage>
</organism>
<accession>A0ABN6VX65</accession>
<evidence type="ECO:0000256" key="2">
    <source>
        <dbReference type="ARBA" id="ARBA00022723"/>
    </source>
</evidence>
<keyword evidence="2" id="KW-0479">Metal-binding</keyword>
<protein>
    <submittedName>
        <fullName evidence="5">Hemerythrin</fullName>
    </submittedName>
</protein>
<dbReference type="InterPro" id="IPR035938">
    <property type="entry name" value="Hemerythrin-like_sf"/>
</dbReference>
<evidence type="ECO:0000256" key="1">
    <source>
        <dbReference type="ARBA" id="ARBA00010587"/>
    </source>
</evidence>
<dbReference type="Proteomes" id="UP001317705">
    <property type="component" value="Chromosome"/>
</dbReference>
<feature type="domain" description="Hemerythrin-like" evidence="4">
    <location>
        <begin position="9"/>
        <end position="123"/>
    </location>
</feature>
<dbReference type="Pfam" id="PF01814">
    <property type="entry name" value="Hemerythrin"/>
    <property type="match status" value="1"/>
</dbReference>
<evidence type="ECO:0000313" key="6">
    <source>
        <dbReference type="Proteomes" id="UP001317705"/>
    </source>
</evidence>
<dbReference type="CDD" id="cd12107">
    <property type="entry name" value="Hemerythrin"/>
    <property type="match status" value="1"/>
</dbReference>
<dbReference type="PANTHER" id="PTHR37164:SF1">
    <property type="entry name" value="BACTERIOHEMERYTHRIN"/>
    <property type="match status" value="1"/>
</dbReference>
<dbReference type="NCBIfam" id="TIGR02481">
    <property type="entry name" value="hemeryth_dom"/>
    <property type="match status" value="1"/>
</dbReference>